<comment type="caution">
    <text evidence="15">The sequence shown here is derived from an EMBL/GenBank/DDBJ whole genome shotgun (WGS) entry which is preliminary data.</text>
</comment>
<dbReference type="InterPro" id="IPR020588">
    <property type="entry name" value="RecA_ATP-bd"/>
</dbReference>
<proteinExistence type="inferred from homology"/>
<keyword evidence="8 11" id="KW-0346">Stress response</keyword>
<keyword evidence="1 11" id="KW-0479">Metal-binding</keyword>
<evidence type="ECO:0000313" key="16">
    <source>
        <dbReference type="Proteomes" id="UP001597277"/>
    </source>
</evidence>
<dbReference type="InterPro" id="IPR020568">
    <property type="entry name" value="Ribosomal_Su5_D2-typ_SF"/>
</dbReference>
<gene>
    <name evidence="11 15" type="primary">radA</name>
    <name evidence="15" type="ORF">ACFSE6_01185</name>
</gene>
<keyword evidence="2 11" id="KW-0547">Nucleotide-binding</keyword>
<dbReference type="InterPro" id="IPR027417">
    <property type="entry name" value="P-loop_NTPase"/>
</dbReference>
<dbReference type="SUPFAM" id="SSF54211">
    <property type="entry name" value="Ribosomal protein S5 domain 2-like"/>
    <property type="match status" value="1"/>
</dbReference>
<keyword evidence="10 11" id="KW-0234">DNA repair</keyword>
<dbReference type="Gene3D" id="3.40.50.300">
    <property type="entry name" value="P-loop containing nucleotide triphosphate hydrolases"/>
    <property type="match status" value="1"/>
</dbReference>
<dbReference type="NCBIfam" id="TIGR00416">
    <property type="entry name" value="sms"/>
    <property type="match status" value="1"/>
</dbReference>
<dbReference type="PROSITE" id="PS50162">
    <property type="entry name" value="RECA_2"/>
    <property type="match status" value="1"/>
</dbReference>
<evidence type="ECO:0000256" key="12">
    <source>
        <dbReference type="NCBIfam" id="TIGR00416"/>
    </source>
</evidence>
<evidence type="ECO:0000256" key="6">
    <source>
        <dbReference type="ARBA" id="ARBA00022833"/>
    </source>
</evidence>
<reference evidence="16" key="1">
    <citation type="journal article" date="2019" name="Int. J. Syst. Evol. Microbiol.">
        <title>The Global Catalogue of Microorganisms (GCM) 10K type strain sequencing project: providing services to taxonomists for standard genome sequencing and annotation.</title>
        <authorList>
            <consortium name="The Broad Institute Genomics Platform"/>
            <consortium name="The Broad Institute Genome Sequencing Center for Infectious Disease"/>
            <person name="Wu L."/>
            <person name="Ma J."/>
        </authorList>
    </citation>
    <scope>NUCLEOTIDE SEQUENCE [LARGE SCALE GENOMIC DNA]</scope>
    <source>
        <strain evidence="16">JCM 17130</strain>
    </source>
</reference>
<keyword evidence="6 13" id="KW-0862">Zinc</keyword>
<dbReference type="InterPro" id="IPR041166">
    <property type="entry name" value="Rubredoxin_2"/>
</dbReference>
<keyword evidence="5" id="KW-0378">Hydrolase</keyword>
<sequence length="483" mass="50480">MSPATRTRPTFRCTECGWTTSKWVGRCGECQAWGTVEESAAAAPARPAVAAAPQRPARRVSEISEAEVGSRLKTGLGELDRILGGGLVAGQVLLLSGEPGAGKSTLLLTAANSVAAATGRPVLYVSGEESVHQLATRARRIGATDDHLYLADSGDLGEAVGHLDALGDSVALVIVDSVQTVSSSEVEGRAGGVAQVMAVAGTLTRLAKARGIPFCLVGQVTKESTVAGPRALEHVADTTLSMEGDRQTTLRLLRAVKNRFGPADEVACFEQTDGGLVEVADPSGLFRGVREEPVPGTCITVTIEGRRPLLAEIQALVSDTNAPNPRRGVSGLDTSRVSMLIAVTERIAGVRLYDKDVYAATVGGMRSGDPGSDLAVCLAIASAAADIPIPLDVAAVGEVSLSGDIRRVSMLGQRVAEAARLGHRRILVPAGTRESVSLDKVRADVVEVATIHQALLWLGNVATTIGEPRPKQRWRPRIVTPDD</sequence>
<evidence type="ECO:0000256" key="3">
    <source>
        <dbReference type="ARBA" id="ARBA00022763"/>
    </source>
</evidence>
<feature type="short sequence motif" description="RadA KNRFG motif" evidence="11">
    <location>
        <begin position="257"/>
        <end position="261"/>
    </location>
</feature>
<dbReference type="SUPFAM" id="SSF52540">
    <property type="entry name" value="P-loop containing nucleoside triphosphate hydrolases"/>
    <property type="match status" value="1"/>
</dbReference>
<evidence type="ECO:0000256" key="10">
    <source>
        <dbReference type="ARBA" id="ARBA00023204"/>
    </source>
</evidence>
<evidence type="ECO:0000256" key="11">
    <source>
        <dbReference type="HAMAP-Rule" id="MF_01498"/>
    </source>
</evidence>
<keyword evidence="3 11" id="KW-0227">DNA damage</keyword>
<name>A0ABW4KZY0_9MICO</name>
<evidence type="ECO:0000256" key="1">
    <source>
        <dbReference type="ARBA" id="ARBA00022723"/>
    </source>
</evidence>
<comment type="similarity">
    <text evidence="11 13">Belongs to the RecA family. RadA subfamily.</text>
</comment>
<feature type="domain" description="RecA family profile 1" evidence="14">
    <location>
        <begin position="68"/>
        <end position="220"/>
    </location>
</feature>
<feature type="region of interest" description="Lon-protease-like" evidence="11">
    <location>
        <begin position="356"/>
        <end position="483"/>
    </location>
</feature>
<dbReference type="PANTHER" id="PTHR32472">
    <property type="entry name" value="DNA REPAIR PROTEIN RADA"/>
    <property type="match status" value="1"/>
</dbReference>
<dbReference type="Gene3D" id="3.30.230.10">
    <property type="match status" value="1"/>
</dbReference>
<evidence type="ECO:0000256" key="5">
    <source>
        <dbReference type="ARBA" id="ARBA00022801"/>
    </source>
</evidence>
<dbReference type="EMBL" id="JBHUEE010000001">
    <property type="protein sequence ID" value="MFD1716434.1"/>
    <property type="molecule type" value="Genomic_DNA"/>
</dbReference>
<organism evidence="15 16">
    <name type="scientific">Georgenia deserti</name>
    <dbReference type="NCBI Taxonomy" id="2093781"/>
    <lineage>
        <taxon>Bacteria</taxon>
        <taxon>Bacillati</taxon>
        <taxon>Actinomycetota</taxon>
        <taxon>Actinomycetes</taxon>
        <taxon>Micrococcales</taxon>
        <taxon>Bogoriellaceae</taxon>
        <taxon>Georgenia</taxon>
    </lineage>
</organism>
<dbReference type="InterPro" id="IPR014721">
    <property type="entry name" value="Ribsml_uS5_D2-typ_fold_subgr"/>
</dbReference>
<comment type="function">
    <text evidence="11">Plays a role in repairing double-strand DNA breaks, probably involving stabilizing or processing branched DNA or blocked replication forks.</text>
</comment>
<dbReference type="RefSeq" id="WP_388001876.1">
    <property type="nucleotide sequence ID" value="NZ_JBHUEE010000001.1"/>
</dbReference>
<keyword evidence="7 11" id="KW-0067">ATP-binding</keyword>
<accession>A0ABW4KZY0</accession>
<keyword evidence="4 13" id="KW-0863">Zinc-finger</keyword>
<dbReference type="InterPro" id="IPR004504">
    <property type="entry name" value="DNA_repair_RadA"/>
</dbReference>
<dbReference type="InterPro" id="IPR003593">
    <property type="entry name" value="AAA+_ATPase"/>
</dbReference>
<evidence type="ECO:0000256" key="13">
    <source>
        <dbReference type="RuleBase" id="RU003555"/>
    </source>
</evidence>
<evidence type="ECO:0000256" key="7">
    <source>
        <dbReference type="ARBA" id="ARBA00022840"/>
    </source>
</evidence>
<keyword evidence="9 11" id="KW-0238">DNA-binding</keyword>
<comment type="domain">
    <text evidence="11">The middle region has homology to RecA with ATPase motifs including the RadA KNRFG motif, while the C-terminus is homologous to Lon protease.</text>
</comment>
<dbReference type="Pfam" id="PF18073">
    <property type="entry name" value="Zn_ribbon_LapB"/>
    <property type="match status" value="1"/>
</dbReference>
<keyword evidence="16" id="KW-1185">Reference proteome</keyword>
<dbReference type="PANTHER" id="PTHR32472:SF10">
    <property type="entry name" value="DNA REPAIR PROTEIN RADA-LIKE PROTEIN"/>
    <property type="match status" value="1"/>
</dbReference>
<evidence type="ECO:0000256" key="4">
    <source>
        <dbReference type="ARBA" id="ARBA00022771"/>
    </source>
</evidence>
<evidence type="ECO:0000313" key="15">
    <source>
        <dbReference type="EMBL" id="MFD1716434.1"/>
    </source>
</evidence>
<evidence type="ECO:0000256" key="8">
    <source>
        <dbReference type="ARBA" id="ARBA00023016"/>
    </source>
</evidence>
<evidence type="ECO:0000256" key="2">
    <source>
        <dbReference type="ARBA" id="ARBA00022741"/>
    </source>
</evidence>
<dbReference type="SMART" id="SM00382">
    <property type="entry name" value="AAA"/>
    <property type="match status" value="1"/>
</dbReference>
<comment type="function">
    <text evidence="13">DNA-dependent ATPase involved in processing of recombination intermediates, plays a role in repairing DNA breaks. Stimulates the branch migration of RecA-mediated strand transfer reactions, allowing the 3' invading strand to extend heteroduplex DNA faster. Binds ssDNA in the presence of ADP but not other nucleotides, has ATPase activity that is stimulated by ssDNA and various branched DNA structures, but inhibited by SSB. Does not have RecA's homology-searching function.</text>
</comment>
<dbReference type="Pfam" id="PF13481">
    <property type="entry name" value="AAA_25"/>
    <property type="match status" value="1"/>
</dbReference>
<evidence type="ECO:0000259" key="14">
    <source>
        <dbReference type="PROSITE" id="PS50162"/>
    </source>
</evidence>
<dbReference type="Pfam" id="PF13541">
    <property type="entry name" value="ChlI"/>
    <property type="match status" value="1"/>
</dbReference>
<protein>
    <recommendedName>
        <fullName evidence="11 12">DNA repair protein RadA</fullName>
    </recommendedName>
</protein>
<dbReference type="Proteomes" id="UP001597277">
    <property type="component" value="Unassembled WGS sequence"/>
</dbReference>
<dbReference type="PRINTS" id="PR01874">
    <property type="entry name" value="DNAREPAIRADA"/>
</dbReference>
<feature type="binding site" evidence="11">
    <location>
        <begin position="97"/>
        <end position="104"/>
    </location>
    <ligand>
        <name>ATP</name>
        <dbReference type="ChEBI" id="CHEBI:30616"/>
    </ligand>
</feature>
<evidence type="ECO:0000256" key="9">
    <source>
        <dbReference type="ARBA" id="ARBA00023125"/>
    </source>
</evidence>
<dbReference type="HAMAP" id="MF_01498">
    <property type="entry name" value="RadA_bact"/>
    <property type="match status" value="1"/>
</dbReference>